<proteinExistence type="predicted"/>
<organism evidence="1 2">
    <name type="scientific">Diploptera punctata</name>
    <name type="common">Pacific beetle cockroach</name>
    <dbReference type="NCBI Taxonomy" id="6984"/>
    <lineage>
        <taxon>Eukaryota</taxon>
        <taxon>Metazoa</taxon>
        <taxon>Ecdysozoa</taxon>
        <taxon>Arthropoda</taxon>
        <taxon>Hexapoda</taxon>
        <taxon>Insecta</taxon>
        <taxon>Pterygota</taxon>
        <taxon>Neoptera</taxon>
        <taxon>Polyneoptera</taxon>
        <taxon>Dictyoptera</taxon>
        <taxon>Blattodea</taxon>
        <taxon>Blaberoidea</taxon>
        <taxon>Blaberidae</taxon>
        <taxon>Diplopterinae</taxon>
        <taxon>Diploptera</taxon>
    </lineage>
</organism>
<sequence length="67" mass="7955">ASRQKILVRIMGGYVRRLQRVQRTSPAQYSSVWQLLDTVKDSHDLTIERILRFSRYQIETLKILLLP</sequence>
<feature type="non-terminal residue" evidence="1">
    <location>
        <position position="67"/>
    </location>
</feature>
<comment type="caution">
    <text evidence="1">The sequence shown here is derived from an EMBL/GenBank/DDBJ whole genome shotgun (WGS) entry which is preliminary data.</text>
</comment>
<reference evidence="1" key="1">
    <citation type="journal article" date="2023" name="IScience">
        <title>Live-bearing cockroach genome reveals convergent evolutionary mechanisms linked to viviparity in insects and beyond.</title>
        <authorList>
            <person name="Fouks B."/>
            <person name="Harrison M.C."/>
            <person name="Mikhailova A.A."/>
            <person name="Marchal E."/>
            <person name="English S."/>
            <person name="Carruthers M."/>
            <person name="Jennings E.C."/>
            <person name="Chiamaka E.L."/>
            <person name="Frigard R.A."/>
            <person name="Pippel M."/>
            <person name="Attardo G.M."/>
            <person name="Benoit J.B."/>
            <person name="Bornberg-Bauer E."/>
            <person name="Tobe S.S."/>
        </authorList>
    </citation>
    <scope>NUCLEOTIDE SEQUENCE</scope>
    <source>
        <strain evidence="1">Stay&amp;Tobe</strain>
    </source>
</reference>
<evidence type="ECO:0000313" key="2">
    <source>
        <dbReference type="Proteomes" id="UP001233999"/>
    </source>
</evidence>
<gene>
    <name evidence="1" type="ORF">L9F63_004233</name>
</gene>
<dbReference type="EMBL" id="JASPKZ010008360">
    <property type="protein sequence ID" value="KAJ9580119.1"/>
    <property type="molecule type" value="Genomic_DNA"/>
</dbReference>
<reference evidence="1" key="2">
    <citation type="submission" date="2023-05" db="EMBL/GenBank/DDBJ databases">
        <authorList>
            <person name="Fouks B."/>
        </authorList>
    </citation>
    <scope>NUCLEOTIDE SEQUENCE</scope>
    <source>
        <strain evidence="1">Stay&amp;Tobe</strain>
        <tissue evidence="1">Testes</tissue>
    </source>
</reference>
<evidence type="ECO:0000313" key="1">
    <source>
        <dbReference type="EMBL" id="KAJ9580119.1"/>
    </source>
</evidence>
<dbReference type="Proteomes" id="UP001233999">
    <property type="component" value="Unassembled WGS sequence"/>
</dbReference>
<feature type="non-terminal residue" evidence="1">
    <location>
        <position position="1"/>
    </location>
</feature>
<keyword evidence="2" id="KW-1185">Reference proteome</keyword>
<accession>A0AAD7ZGC6</accession>
<dbReference type="AlphaFoldDB" id="A0AAD7ZGC6"/>
<protein>
    <submittedName>
        <fullName evidence="1">Uncharacterized protein</fullName>
    </submittedName>
</protein>
<name>A0AAD7ZGC6_DIPPU</name>